<dbReference type="RefSeq" id="WP_317794297.1">
    <property type="nucleotide sequence ID" value="NZ_AP028461.1"/>
</dbReference>
<sequence>MAYVATLAFCGSVLGGAAMPLFVSRGLALIGVGLLIGFVGLIWIANLFGVADEHAKQISENRLNRWMAGETGTAADYRNSDRFKSGFALARFVVGGGFMLIGLVMVISGVVYLISPPVD</sequence>
<dbReference type="Proteomes" id="UP001597183">
    <property type="component" value="Unassembled WGS sequence"/>
</dbReference>
<evidence type="ECO:0000313" key="2">
    <source>
        <dbReference type="EMBL" id="MFD1374100.1"/>
    </source>
</evidence>
<protein>
    <submittedName>
        <fullName evidence="2">Uncharacterized protein</fullName>
    </submittedName>
</protein>
<keyword evidence="1" id="KW-1133">Transmembrane helix</keyword>
<comment type="caution">
    <text evidence="2">The sequence shown here is derived from an EMBL/GenBank/DDBJ whole genome shotgun (WGS) entry which is preliminary data.</text>
</comment>
<organism evidence="2 3">
    <name type="scientific">Actinoplanes sichuanensis</name>
    <dbReference type="NCBI Taxonomy" id="512349"/>
    <lineage>
        <taxon>Bacteria</taxon>
        <taxon>Bacillati</taxon>
        <taxon>Actinomycetota</taxon>
        <taxon>Actinomycetes</taxon>
        <taxon>Micromonosporales</taxon>
        <taxon>Micromonosporaceae</taxon>
        <taxon>Actinoplanes</taxon>
    </lineage>
</organism>
<accession>A0ABW4AV30</accession>
<dbReference type="EMBL" id="JBHTMK010000079">
    <property type="protein sequence ID" value="MFD1374100.1"/>
    <property type="molecule type" value="Genomic_DNA"/>
</dbReference>
<evidence type="ECO:0000256" key="1">
    <source>
        <dbReference type="SAM" id="Phobius"/>
    </source>
</evidence>
<proteinExistence type="predicted"/>
<evidence type="ECO:0000313" key="3">
    <source>
        <dbReference type="Proteomes" id="UP001597183"/>
    </source>
</evidence>
<keyword evidence="3" id="KW-1185">Reference proteome</keyword>
<gene>
    <name evidence="2" type="ORF">ACFQ5G_52975</name>
</gene>
<reference evidence="3" key="1">
    <citation type="journal article" date="2019" name="Int. J. Syst. Evol. Microbiol.">
        <title>The Global Catalogue of Microorganisms (GCM) 10K type strain sequencing project: providing services to taxonomists for standard genome sequencing and annotation.</title>
        <authorList>
            <consortium name="The Broad Institute Genomics Platform"/>
            <consortium name="The Broad Institute Genome Sequencing Center for Infectious Disease"/>
            <person name="Wu L."/>
            <person name="Ma J."/>
        </authorList>
    </citation>
    <scope>NUCLEOTIDE SEQUENCE [LARGE SCALE GENOMIC DNA]</scope>
    <source>
        <strain evidence="3">CCM 7526</strain>
    </source>
</reference>
<feature type="transmembrane region" description="Helical" evidence="1">
    <location>
        <begin position="88"/>
        <end position="114"/>
    </location>
</feature>
<feature type="transmembrane region" description="Helical" evidence="1">
    <location>
        <begin position="28"/>
        <end position="48"/>
    </location>
</feature>
<name>A0ABW4AV30_9ACTN</name>
<keyword evidence="1" id="KW-0812">Transmembrane</keyword>
<keyword evidence="1" id="KW-0472">Membrane</keyword>